<keyword evidence="3" id="KW-1185">Reference proteome</keyword>
<dbReference type="GeneID" id="92091952"/>
<evidence type="ECO:0000313" key="2">
    <source>
        <dbReference type="EMBL" id="KAK8064842.1"/>
    </source>
</evidence>
<dbReference type="EMBL" id="JAQQWL010000007">
    <property type="protein sequence ID" value="KAK8064842.1"/>
    <property type="molecule type" value="Genomic_DNA"/>
</dbReference>
<comment type="caution">
    <text evidence="2">The sequence shown here is derived from an EMBL/GenBank/DDBJ whole genome shotgun (WGS) entry which is preliminary data.</text>
</comment>
<proteinExistence type="predicted"/>
<gene>
    <name evidence="2" type="ORF">PG994_007480</name>
</gene>
<accession>A0ABR1V0Z9</accession>
<evidence type="ECO:0000313" key="3">
    <source>
        <dbReference type="Proteomes" id="UP001480595"/>
    </source>
</evidence>
<sequence>MLRAVFSGGPADVATVFSRGPAEEFEKPAKAGVVGNWMAAPAKSAAGAATDWGCRRAHASRALRGQGRRSKAQPTPEGISGGRHRAAGHGRVAPETASLRGRAVGKVGSSECDAARAANH</sequence>
<reference evidence="2 3" key="1">
    <citation type="submission" date="2023-01" db="EMBL/GenBank/DDBJ databases">
        <title>Analysis of 21 Apiospora genomes using comparative genomics revels a genus with tremendous synthesis potential of carbohydrate active enzymes and secondary metabolites.</title>
        <authorList>
            <person name="Sorensen T."/>
        </authorList>
    </citation>
    <scope>NUCLEOTIDE SEQUENCE [LARGE SCALE GENOMIC DNA]</scope>
    <source>
        <strain evidence="2 3">CBS 135458</strain>
    </source>
</reference>
<feature type="region of interest" description="Disordered" evidence="1">
    <location>
        <begin position="60"/>
        <end position="120"/>
    </location>
</feature>
<feature type="compositionally biased region" description="Basic residues" evidence="1">
    <location>
        <begin position="60"/>
        <end position="71"/>
    </location>
</feature>
<evidence type="ECO:0000256" key="1">
    <source>
        <dbReference type="SAM" id="MobiDB-lite"/>
    </source>
</evidence>
<dbReference type="Proteomes" id="UP001480595">
    <property type="component" value="Unassembled WGS sequence"/>
</dbReference>
<dbReference type="RefSeq" id="XP_066715831.1">
    <property type="nucleotide sequence ID" value="XM_066858889.1"/>
</dbReference>
<name>A0ABR1V0Z9_9PEZI</name>
<protein>
    <submittedName>
        <fullName evidence="2">Uncharacterized protein</fullName>
    </submittedName>
</protein>
<organism evidence="2 3">
    <name type="scientific">Apiospora phragmitis</name>
    <dbReference type="NCBI Taxonomy" id="2905665"/>
    <lineage>
        <taxon>Eukaryota</taxon>
        <taxon>Fungi</taxon>
        <taxon>Dikarya</taxon>
        <taxon>Ascomycota</taxon>
        <taxon>Pezizomycotina</taxon>
        <taxon>Sordariomycetes</taxon>
        <taxon>Xylariomycetidae</taxon>
        <taxon>Amphisphaeriales</taxon>
        <taxon>Apiosporaceae</taxon>
        <taxon>Apiospora</taxon>
    </lineage>
</organism>